<reference evidence="1 2" key="1">
    <citation type="submission" date="2019-02" db="EMBL/GenBank/DDBJ databases">
        <title>Deep-cultivation of Planctomycetes and their phenomic and genomic characterization uncovers novel biology.</title>
        <authorList>
            <person name="Wiegand S."/>
            <person name="Jogler M."/>
            <person name="Boedeker C."/>
            <person name="Pinto D."/>
            <person name="Vollmers J."/>
            <person name="Rivas-Marin E."/>
            <person name="Kohn T."/>
            <person name="Peeters S.H."/>
            <person name="Heuer A."/>
            <person name="Rast P."/>
            <person name="Oberbeckmann S."/>
            <person name="Bunk B."/>
            <person name="Jeske O."/>
            <person name="Meyerdierks A."/>
            <person name="Storesund J.E."/>
            <person name="Kallscheuer N."/>
            <person name="Luecker S."/>
            <person name="Lage O.M."/>
            <person name="Pohl T."/>
            <person name="Merkel B.J."/>
            <person name="Hornburger P."/>
            <person name="Mueller R.-W."/>
            <person name="Bruemmer F."/>
            <person name="Labrenz M."/>
            <person name="Spormann A.M."/>
            <person name="Op den Camp H."/>
            <person name="Overmann J."/>
            <person name="Amann R."/>
            <person name="Jetten M.S.M."/>
            <person name="Mascher T."/>
            <person name="Medema M.H."/>
            <person name="Devos D.P."/>
            <person name="Kaster A.-K."/>
            <person name="Ovreas L."/>
            <person name="Rohde M."/>
            <person name="Galperin M.Y."/>
            <person name="Jogler C."/>
        </authorList>
    </citation>
    <scope>NUCLEOTIDE SEQUENCE [LARGE SCALE GENOMIC DNA]</scope>
    <source>
        <strain evidence="1 2">Pla163</strain>
    </source>
</reference>
<evidence type="ECO:0000313" key="2">
    <source>
        <dbReference type="Proteomes" id="UP000319342"/>
    </source>
</evidence>
<keyword evidence="2" id="KW-1185">Reference proteome</keyword>
<proteinExistence type="predicted"/>
<evidence type="ECO:0000313" key="1">
    <source>
        <dbReference type="EMBL" id="QDU86145.1"/>
    </source>
</evidence>
<name>A0A518D3U3_9BACT</name>
<organism evidence="1 2">
    <name type="scientific">Rohdeia mirabilis</name>
    <dbReference type="NCBI Taxonomy" id="2528008"/>
    <lineage>
        <taxon>Bacteria</taxon>
        <taxon>Pseudomonadati</taxon>
        <taxon>Planctomycetota</taxon>
        <taxon>Planctomycetia</taxon>
        <taxon>Planctomycetia incertae sedis</taxon>
        <taxon>Rohdeia</taxon>
    </lineage>
</organism>
<accession>A0A518D3U3</accession>
<dbReference type="EMBL" id="CP036290">
    <property type="protein sequence ID" value="QDU86145.1"/>
    <property type="molecule type" value="Genomic_DNA"/>
</dbReference>
<protein>
    <submittedName>
        <fullName evidence="1">Uncharacterized protein</fullName>
    </submittedName>
</protein>
<sequence length="66" mass="7189">MAAGVGVLIRRSGSSLIVASPNDPEQVSWNDDTLLTAQLPDHFAFGWLNDCDDCHQPTTWQQASGF</sequence>
<gene>
    <name evidence="1" type="ORF">Pla163_32940</name>
</gene>
<dbReference type="AlphaFoldDB" id="A0A518D3U3"/>
<dbReference type="Proteomes" id="UP000319342">
    <property type="component" value="Chromosome"/>
</dbReference>